<dbReference type="GO" id="GO:0005634">
    <property type="term" value="C:nucleus"/>
    <property type="evidence" value="ECO:0007669"/>
    <property type="project" value="UniProtKB-SubCell"/>
</dbReference>
<dbReference type="Pfam" id="PF02362">
    <property type="entry name" value="B3"/>
    <property type="match status" value="2"/>
</dbReference>
<evidence type="ECO:0000256" key="6">
    <source>
        <dbReference type="SAM" id="MobiDB-lite"/>
    </source>
</evidence>
<evidence type="ECO:0000256" key="3">
    <source>
        <dbReference type="ARBA" id="ARBA00023125"/>
    </source>
</evidence>
<reference evidence="8" key="1">
    <citation type="submission" date="2014-09" db="EMBL/GenBank/DDBJ databases">
        <authorList>
            <person name="Magalhaes I.L.F."/>
            <person name="Oliveira U."/>
            <person name="Santos F.R."/>
            <person name="Vidigal T.H.D.A."/>
            <person name="Brescovit A.D."/>
            <person name="Santos A.J."/>
        </authorList>
    </citation>
    <scope>NUCLEOTIDE SEQUENCE</scope>
    <source>
        <tissue evidence="8">Shoot tissue taken approximately 20 cm above the soil surface</tissue>
    </source>
</reference>
<comment type="subcellular location">
    <subcellularLocation>
        <location evidence="1">Nucleus</location>
    </subcellularLocation>
</comment>
<reference evidence="8" key="2">
    <citation type="journal article" date="2015" name="Data Brief">
        <title>Shoot transcriptome of the giant reed, Arundo donax.</title>
        <authorList>
            <person name="Barrero R.A."/>
            <person name="Guerrero F.D."/>
            <person name="Moolhuijzen P."/>
            <person name="Goolsby J.A."/>
            <person name="Tidwell J."/>
            <person name="Bellgard S.E."/>
            <person name="Bellgard M.I."/>
        </authorList>
    </citation>
    <scope>NUCLEOTIDE SEQUENCE</scope>
    <source>
        <tissue evidence="8">Shoot tissue taken approximately 20 cm above the soil surface</tissue>
    </source>
</reference>
<dbReference type="InterPro" id="IPR003340">
    <property type="entry name" value="B3_DNA-bd"/>
</dbReference>
<dbReference type="InterPro" id="IPR015300">
    <property type="entry name" value="DNA-bd_pseudobarrel_sf"/>
</dbReference>
<evidence type="ECO:0000256" key="5">
    <source>
        <dbReference type="ARBA" id="ARBA00023242"/>
    </source>
</evidence>
<feature type="region of interest" description="Disordered" evidence="6">
    <location>
        <begin position="355"/>
        <end position="397"/>
    </location>
</feature>
<evidence type="ECO:0000259" key="7">
    <source>
        <dbReference type="PROSITE" id="PS50863"/>
    </source>
</evidence>
<dbReference type="AlphaFoldDB" id="A0A0A9F1G3"/>
<evidence type="ECO:0000313" key="8">
    <source>
        <dbReference type="EMBL" id="JAE03991.1"/>
    </source>
</evidence>
<proteinExistence type="predicted"/>
<feature type="domain" description="TF-B3" evidence="7">
    <location>
        <begin position="248"/>
        <end position="347"/>
    </location>
</feature>
<dbReference type="CDD" id="cd10017">
    <property type="entry name" value="B3_DNA"/>
    <property type="match status" value="2"/>
</dbReference>
<dbReference type="PANTHER" id="PTHR31391">
    <property type="entry name" value="B3 DOMAIN-CONTAINING PROTEIN OS11G0197600-RELATED"/>
    <property type="match status" value="1"/>
</dbReference>
<feature type="compositionally biased region" description="Polar residues" evidence="6">
    <location>
        <begin position="388"/>
        <end position="397"/>
    </location>
</feature>
<keyword evidence="2" id="KW-0805">Transcription regulation</keyword>
<dbReference type="Gene3D" id="2.40.330.10">
    <property type="entry name" value="DNA-binding pseudobarrel domain"/>
    <property type="match status" value="2"/>
</dbReference>
<dbReference type="InterPro" id="IPR044837">
    <property type="entry name" value="REM16-like"/>
</dbReference>
<evidence type="ECO:0000256" key="2">
    <source>
        <dbReference type="ARBA" id="ARBA00023015"/>
    </source>
</evidence>
<protein>
    <recommendedName>
        <fullName evidence="7">TF-B3 domain-containing protein</fullName>
    </recommendedName>
</protein>
<feature type="region of interest" description="Disordered" evidence="6">
    <location>
        <begin position="178"/>
        <end position="217"/>
    </location>
</feature>
<dbReference type="PROSITE" id="PS50863">
    <property type="entry name" value="B3"/>
    <property type="match status" value="2"/>
</dbReference>
<dbReference type="GO" id="GO:0003677">
    <property type="term" value="F:DNA binding"/>
    <property type="evidence" value="ECO:0007669"/>
    <property type="project" value="UniProtKB-KW"/>
</dbReference>
<evidence type="ECO:0000256" key="1">
    <source>
        <dbReference type="ARBA" id="ARBA00004123"/>
    </source>
</evidence>
<name>A0A0A9F1G3_ARUDO</name>
<dbReference type="EMBL" id="GBRH01193905">
    <property type="protein sequence ID" value="JAE03991.1"/>
    <property type="molecule type" value="Transcribed_RNA"/>
</dbReference>
<accession>A0A0A9F1G3</accession>
<keyword evidence="5" id="KW-0539">Nucleus</keyword>
<feature type="domain" description="TF-B3" evidence="7">
    <location>
        <begin position="30"/>
        <end position="123"/>
    </location>
</feature>
<sequence>MAGSGGSRMKKSCDCCRRYLDHLDETDQNMSCFLRRMTSNSKHSMIVPDRFVKNFGGKVSGTIKLESPNGSQYDIEVMERSNKTVLRHGWEAFVVAHCIEENDFLLFRHIEKLCFEVLILDSHGCEKVFPCAGIKNTSVLERSLDSVDISSSSCHDTTESPGSERCARCEKNGYSHRGKNAKMAATSSSSEESGEDIPSKDESLESDDLQKPPGTDYVISHRNNLSEAQKERVMAFIQEFQPEITVFVAIMRKGNVQPSGPYLVISREYVCAHFPHESTYVTLQRPGRSKKWHPRFYKRKNSNLYMLRGQWLDFVIDNHVQEGDICLILPTKGAIRFTFTVHLLRTRITHSRGKTSTKMASSVKIKEELTDGEQVSSESDMHKISHGSLESNDSSGPSEPPYIVPCMGHLSQSQKKIVEKKSASHPIQGSHLCSNHEEDQRWCLSAFDARIRCTICNCCKSPS</sequence>
<dbReference type="SUPFAM" id="SSF101936">
    <property type="entry name" value="DNA-binding pseudobarrel domain"/>
    <property type="match status" value="2"/>
</dbReference>
<keyword evidence="4" id="KW-0804">Transcription</keyword>
<keyword evidence="3" id="KW-0238">DNA-binding</keyword>
<dbReference type="SMART" id="SM01019">
    <property type="entry name" value="B3"/>
    <property type="match status" value="2"/>
</dbReference>
<organism evidence="8">
    <name type="scientific">Arundo donax</name>
    <name type="common">Giant reed</name>
    <name type="synonym">Donax arundinaceus</name>
    <dbReference type="NCBI Taxonomy" id="35708"/>
    <lineage>
        <taxon>Eukaryota</taxon>
        <taxon>Viridiplantae</taxon>
        <taxon>Streptophyta</taxon>
        <taxon>Embryophyta</taxon>
        <taxon>Tracheophyta</taxon>
        <taxon>Spermatophyta</taxon>
        <taxon>Magnoliopsida</taxon>
        <taxon>Liliopsida</taxon>
        <taxon>Poales</taxon>
        <taxon>Poaceae</taxon>
        <taxon>PACMAD clade</taxon>
        <taxon>Arundinoideae</taxon>
        <taxon>Arundineae</taxon>
        <taxon>Arundo</taxon>
    </lineage>
</organism>
<evidence type="ECO:0000256" key="4">
    <source>
        <dbReference type="ARBA" id="ARBA00023163"/>
    </source>
</evidence>
<dbReference type="PANTHER" id="PTHR31391:SF167">
    <property type="entry name" value="TF-B3 DOMAIN-CONTAINING PROTEIN"/>
    <property type="match status" value="1"/>
</dbReference>